<sequence length="120" mass="12662">MGEEELCGGGRTKTAGGGNAWVVGKGGDLLLLGRWRWSDDEGSTEDGHLGSGRRRGTEVVALGGEAASGEAQWRCGERWAAMALCGWERGRDPSEKEKEGSRRGRIVKGISSVGSSRSKG</sequence>
<evidence type="ECO:0000313" key="3">
    <source>
        <dbReference type="Proteomes" id="UP000059680"/>
    </source>
</evidence>
<reference evidence="2 3" key="3">
    <citation type="journal article" date="2013" name="Rice">
        <title>Improvement of the Oryza sativa Nipponbare reference genome using next generation sequence and optical map data.</title>
        <authorList>
            <person name="Kawahara Y."/>
            <person name="de la Bastide M."/>
            <person name="Hamilton J.P."/>
            <person name="Kanamori H."/>
            <person name="McCombie W.R."/>
            <person name="Ouyang S."/>
            <person name="Schwartz D.C."/>
            <person name="Tanaka T."/>
            <person name="Wu J."/>
            <person name="Zhou S."/>
            <person name="Childs K.L."/>
            <person name="Davidson R.M."/>
            <person name="Lin H."/>
            <person name="Quesada-Ocampo L."/>
            <person name="Vaillancourt B."/>
            <person name="Sakai H."/>
            <person name="Lee S.S."/>
            <person name="Kim J."/>
            <person name="Numa H."/>
            <person name="Itoh T."/>
            <person name="Buell C.R."/>
            <person name="Matsumoto T."/>
        </authorList>
    </citation>
    <scope>NUCLEOTIDE SEQUENCE [LARGE SCALE GENOMIC DNA]</scope>
    <source>
        <strain evidence="3">cv. Nipponbare</strain>
    </source>
</reference>
<dbReference type="Proteomes" id="UP000059680">
    <property type="component" value="Chromosome 3"/>
</dbReference>
<dbReference type="AlphaFoldDB" id="A0A0P0VW57"/>
<feature type="region of interest" description="Disordered" evidence="1">
    <location>
        <begin position="89"/>
        <end position="120"/>
    </location>
</feature>
<evidence type="ECO:0000313" key="2">
    <source>
        <dbReference type="EMBL" id="BAS83547.1"/>
    </source>
</evidence>
<organism evidence="2 3">
    <name type="scientific">Oryza sativa subsp. japonica</name>
    <name type="common">Rice</name>
    <dbReference type="NCBI Taxonomy" id="39947"/>
    <lineage>
        <taxon>Eukaryota</taxon>
        <taxon>Viridiplantae</taxon>
        <taxon>Streptophyta</taxon>
        <taxon>Embryophyta</taxon>
        <taxon>Tracheophyta</taxon>
        <taxon>Spermatophyta</taxon>
        <taxon>Magnoliopsida</taxon>
        <taxon>Liliopsida</taxon>
        <taxon>Poales</taxon>
        <taxon>Poaceae</taxon>
        <taxon>BOP clade</taxon>
        <taxon>Oryzoideae</taxon>
        <taxon>Oryzeae</taxon>
        <taxon>Oryzinae</taxon>
        <taxon>Oryza</taxon>
        <taxon>Oryza sativa</taxon>
    </lineage>
</organism>
<proteinExistence type="predicted"/>
<keyword evidence="3" id="KW-1185">Reference proteome</keyword>
<dbReference type="PaxDb" id="39947-A0A0P0VW57"/>
<reference evidence="3" key="1">
    <citation type="journal article" date="2005" name="Nature">
        <title>The map-based sequence of the rice genome.</title>
        <authorList>
            <consortium name="International rice genome sequencing project (IRGSP)"/>
            <person name="Matsumoto T."/>
            <person name="Wu J."/>
            <person name="Kanamori H."/>
            <person name="Katayose Y."/>
            <person name="Fujisawa M."/>
            <person name="Namiki N."/>
            <person name="Mizuno H."/>
            <person name="Yamamoto K."/>
            <person name="Antonio B.A."/>
            <person name="Baba T."/>
            <person name="Sakata K."/>
            <person name="Nagamura Y."/>
            <person name="Aoki H."/>
            <person name="Arikawa K."/>
            <person name="Arita K."/>
            <person name="Bito T."/>
            <person name="Chiden Y."/>
            <person name="Fujitsuka N."/>
            <person name="Fukunaka R."/>
            <person name="Hamada M."/>
            <person name="Harada C."/>
            <person name="Hayashi A."/>
            <person name="Hijishita S."/>
            <person name="Honda M."/>
            <person name="Hosokawa S."/>
            <person name="Ichikawa Y."/>
            <person name="Idonuma A."/>
            <person name="Iijima M."/>
            <person name="Ikeda M."/>
            <person name="Ikeno M."/>
            <person name="Ito K."/>
            <person name="Ito S."/>
            <person name="Ito T."/>
            <person name="Ito Y."/>
            <person name="Ito Y."/>
            <person name="Iwabuchi A."/>
            <person name="Kamiya K."/>
            <person name="Karasawa W."/>
            <person name="Kurita K."/>
            <person name="Katagiri S."/>
            <person name="Kikuta A."/>
            <person name="Kobayashi H."/>
            <person name="Kobayashi N."/>
            <person name="Machita K."/>
            <person name="Maehara T."/>
            <person name="Masukawa M."/>
            <person name="Mizubayashi T."/>
            <person name="Mukai Y."/>
            <person name="Nagasaki H."/>
            <person name="Nagata Y."/>
            <person name="Naito S."/>
            <person name="Nakashima M."/>
            <person name="Nakama Y."/>
            <person name="Nakamichi Y."/>
            <person name="Nakamura M."/>
            <person name="Meguro A."/>
            <person name="Negishi M."/>
            <person name="Ohta I."/>
            <person name="Ohta T."/>
            <person name="Okamoto M."/>
            <person name="Ono N."/>
            <person name="Saji S."/>
            <person name="Sakaguchi M."/>
            <person name="Sakai K."/>
            <person name="Shibata M."/>
            <person name="Shimokawa T."/>
            <person name="Song J."/>
            <person name="Takazaki Y."/>
            <person name="Terasawa K."/>
            <person name="Tsugane M."/>
            <person name="Tsuji K."/>
            <person name="Ueda S."/>
            <person name="Waki K."/>
            <person name="Yamagata H."/>
            <person name="Yamamoto M."/>
            <person name="Yamamoto S."/>
            <person name="Yamane H."/>
            <person name="Yoshiki S."/>
            <person name="Yoshihara R."/>
            <person name="Yukawa K."/>
            <person name="Zhong H."/>
            <person name="Yano M."/>
            <person name="Yuan Q."/>
            <person name="Ouyang S."/>
            <person name="Liu J."/>
            <person name="Jones K.M."/>
            <person name="Gansberger K."/>
            <person name="Moffat K."/>
            <person name="Hill J."/>
            <person name="Bera J."/>
            <person name="Fadrosh D."/>
            <person name="Jin S."/>
            <person name="Johri S."/>
            <person name="Kim M."/>
            <person name="Overton L."/>
            <person name="Reardon M."/>
            <person name="Tsitrin T."/>
            <person name="Vuong H."/>
            <person name="Weaver B."/>
            <person name="Ciecko A."/>
            <person name="Tallon L."/>
            <person name="Jackson J."/>
            <person name="Pai G."/>
            <person name="Aken S.V."/>
            <person name="Utterback T."/>
            <person name="Reidmuller S."/>
            <person name="Feldblyum T."/>
            <person name="Hsiao J."/>
            <person name="Zismann V."/>
            <person name="Iobst S."/>
            <person name="de Vazeille A.R."/>
            <person name="Buell C.R."/>
            <person name="Ying K."/>
            <person name="Li Y."/>
            <person name="Lu T."/>
            <person name="Huang Y."/>
            <person name="Zhao Q."/>
            <person name="Feng Q."/>
            <person name="Zhang L."/>
            <person name="Zhu J."/>
            <person name="Weng Q."/>
            <person name="Mu J."/>
            <person name="Lu Y."/>
            <person name="Fan D."/>
            <person name="Liu Y."/>
            <person name="Guan J."/>
            <person name="Zhang Y."/>
            <person name="Yu S."/>
            <person name="Liu X."/>
            <person name="Zhang Y."/>
            <person name="Hong G."/>
            <person name="Han B."/>
            <person name="Choisne N."/>
            <person name="Demange N."/>
            <person name="Orjeda G."/>
            <person name="Samain S."/>
            <person name="Cattolico L."/>
            <person name="Pelletier E."/>
            <person name="Couloux A."/>
            <person name="Segurens B."/>
            <person name="Wincker P."/>
            <person name="D'Hont A."/>
            <person name="Scarpelli C."/>
            <person name="Weissenbach J."/>
            <person name="Salanoubat M."/>
            <person name="Quetier F."/>
            <person name="Yu Y."/>
            <person name="Kim H.R."/>
            <person name="Rambo T."/>
            <person name="Currie J."/>
            <person name="Collura K."/>
            <person name="Luo M."/>
            <person name="Yang T."/>
            <person name="Ammiraju J.S.S."/>
            <person name="Engler F."/>
            <person name="Soderlund C."/>
            <person name="Wing R.A."/>
            <person name="Palmer L.E."/>
            <person name="de la Bastide M."/>
            <person name="Spiegel L."/>
            <person name="Nascimento L."/>
            <person name="Zutavern T."/>
            <person name="O'Shaughnessy A."/>
            <person name="Dike S."/>
            <person name="Dedhia N."/>
            <person name="Preston R."/>
            <person name="Balija V."/>
            <person name="McCombie W.R."/>
            <person name="Chow T."/>
            <person name="Chen H."/>
            <person name="Chung M."/>
            <person name="Chen C."/>
            <person name="Shaw J."/>
            <person name="Wu H."/>
            <person name="Hsiao K."/>
            <person name="Chao Y."/>
            <person name="Chu M."/>
            <person name="Cheng C."/>
            <person name="Hour A."/>
            <person name="Lee P."/>
            <person name="Lin S."/>
            <person name="Lin Y."/>
            <person name="Liou J."/>
            <person name="Liu S."/>
            <person name="Hsing Y."/>
            <person name="Raghuvanshi S."/>
            <person name="Mohanty A."/>
            <person name="Bharti A.K."/>
            <person name="Gaur A."/>
            <person name="Gupta V."/>
            <person name="Kumar D."/>
            <person name="Ravi V."/>
            <person name="Vij S."/>
            <person name="Kapur A."/>
            <person name="Khurana P."/>
            <person name="Khurana P."/>
            <person name="Khurana J.P."/>
            <person name="Tyagi A.K."/>
            <person name="Gaikwad K."/>
            <person name="Singh A."/>
            <person name="Dalal V."/>
            <person name="Srivastava S."/>
            <person name="Dixit A."/>
            <person name="Pal A.K."/>
            <person name="Ghazi I.A."/>
            <person name="Yadav M."/>
            <person name="Pandit A."/>
            <person name="Bhargava A."/>
            <person name="Sureshbabu K."/>
            <person name="Batra K."/>
            <person name="Sharma T.R."/>
            <person name="Mohapatra T."/>
            <person name="Singh N.K."/>
            <person name="Messing J."/>
            <person name="Nelson A.B."/>
            <person name="Fuks G."/>
            <person name="Kavchok S."/>
            <person name="Keizer G."/>
            <person name="Linton E."/>
            <person name="Llaca V."/>
            <person name="Song R."/>
            <person name="Tanyolac B."/>
            <person name="Young S."/>
            <person name="Ho-Il K."/>
            <person name="Hahn J.H."/>
            <person name="Sangsakoo G."/>
            <person name="Vanavichit A."/>
            <person name="de Mattos Luiz.A.T."/>
            <person name="Zimmer P.D."/>
            <person name="Malone G."/>
            <person name="Dellagostin O."/>
            <person name="de Oliveira A.C."/>
            <person name="Bevan M."/>
            <person name="Bancroft I."/>
            <person name="Minx P."/>
            <person name="Cordum H."/>
            <person name="Wilson R."/>
            <person name="Cheng Z."/>
            <person name="Jin W."/>
            <person name="Jiang J."/>
            <person name="Leong S.A."/>
            <person name="Iwama H."/>
            <person name="Gojobori T."/>
            <person name="Itoh T."/>
            <person name="Niimura Y."/>
            <person name="Fujii Y."/>
            <person name="Habara T."/>
            <person name="Sakai H."/>
            <person name="Sato Y."/>
            <person name="Wilson G."/>
            <person name="Kumar K."/>
            <person name="McCouch S."/>
            <person name="Juretic N."/>
            <person name="Hoen D."/>
            <person name="Wright S."/>
            <person name="Bruskiewich R."/>
            <person name="Bureau T."/>
            <person name="Miyao A."/>
            <person name="Hirochika H."/>
            <person name="Nishikawa T."/>
            <person name="Kadowaki K."/>
            <person name="Sugiura M."/>
            <person name="Burr B."/>
            <person name="Sasaki T."/>
        </authorList>
    </citation>
    <scope>NUCLEOTIDE SEQUENCE [LARGE SCALE GENOMIC DNA]</scope>
    <source>
        <strain evidence="3">cv. Nipponbare</strain>
    </source>
</reference>
<reference evidence="2 3" key="2">
    <citation type="journal article" date="2013" name="Plant Cell Physiol.">
        <title>Rice Annotation Project Database (RAP-DB): an integrative and interactive database for rice genomics.</title>
        <authorList>
            <person name="Sakai H."/>
            <person name="Lee S.S."/>
            <person name="Tanaka T."/>
            <person name="Numa H."/>
            <person name="Kim J."/>
            <person name="Kawahara Y."/>
            <person name="Wakimoto H."/>
            <person name="Yang C.C."/>
            <person name="Iwamoto M."/>
            <person name="Abe T."/>
            <person name="Yamada Y."/>
            <person name="Muto A."/>
            <person name="Inokuchi H."/>
            <person name="Ikemura T."/>
            <person name="Matsumoto T."/>
            <person name="Sasaki T."/>
            <person name="Itoh T."/>
        </authorList>
    </citation>
    <scope>NUCLEOTIDE SEQUENCE [LARGE SCALE GENOMIC DNA]</scope>
    <source>
        <strain evidence="3">cv. Nipponbare</strain>
    </source>
</reference>
<feature type="compositionally biased region" description="Basic and acidic residues" evidence="1">
    <location>
        <begin position="89"/>
        <end position="102"/>
    </location>
</feature>
<accession>A0A0P0VW57</accession>
<dbReference type="InParanoid" id="A0A0P0VW57"/>
<dbReference type="EMBL" id="AP014959">
    <property type="protein sequence ID" value="BAS83547.1"/>
    <property type="molecule type" value="Genomic_DNA"/>
</dbReference>
<name>A0A0P0VW57_ORYSJ</name>
<evidence type="ECO:0000256" key="1">
    <source>
        <dbReference type="SAM" id="MobiDB-lite"/>
    </source>
</evidence>
<protein>
    <submittedName>
        <fullName evidence="2">Os03g0278650 protein</fullName>
    </submittedName>
</protein>
<gene>
    <name evidence="2" type="ordered locus">Os03g0278650</name>
    <name evidence="2" type="ORF">OSNPB_030278650</name>
</gene>